<dbReference type="InterPro" id="IPR036554">
    <property type="entry name" value="GHMP_kinase_C_sf"/>
</dbReference>
<dbReference type="Gene3D" id="3.30.70.890">
    <property type="entry name" value="GHMP kinase, C-terminal domain"/>
    <property type="match status" value="1"/>
</dbReference>
<name>A0A7S2DBR4_9EUKA</name>
<dbReference type="AlphaFoldDB" id="A0A7S2DBR4"/>
<keyword evidence="5" id="KW-0812">Transmembrane</keyword>
<dbReference type="GO" id="GO:0019287">
    <property type="term" value="P:isopentenyl diphosphate biosynthetic process, mevalonate pathway"/>
    <property type="evidence" value="ECO:0007669"/>
    <property type="project" value="TreeGrafter"/>
</dbReference>
<evidence type="ECO:0000256" key="1">
    <source>
        <dbReference type="ARBA" id="ARBA00022490"/>
    </source>
</evidence>
<dbReference type="GO" id="GO:0004496">
    <property type="term" value="F:mevalonate kinase activity"/>
    <property type="evidence" value="ECO:0007669"/>
    <property type="project" value="InterPro"/>
</dbReference>
<dbReference type="SUPFAM" id="SSF55060">
    <property type="entry name" value="GHMP Kinase, C-terminal domain"/>
    <property type="match status" value="1"/>
</dbReference>
<keyword evidence="2" id="KW-0808">Transferase</keyword>
<evidence type="ECO:0000256" key="5">
    <source>
        <dbReference type="SAM" id="Phobius"/>
    </source>
</evidence>
<keyword evidence="5" id="KW-0472">Membrane</keyword>
<dbReference type="Pfam" id="PF08544">
    <property type="entry name" value="GHMP_kinases_C"/>
    <property type="match status" value="1"/>
</dbReference>
<evidence type="ECO:0000256" key="4">
    <source>
        <dbReference type="ARBA" id="ARBA00022842"/>
    </source>
</evidence>
<dbReference type="PANTHER" id="PTHR43290:SF2">
    <property type="entry name" value="MEVALONATE KINASE"/>
    <property type="match status" value="1"/>
</dbReference>
<evidence type="ECO:0000256" key="3">
    <source>
        <dbReference type="ARBA" id="ARBA00022777"/>
    </source>
</evidence>
<evidence type="ECO:0000313" key="7">
    <source>
        <dbReference type="EMBL" id="CAD9449772.1"/>
    </source>
</evidence>
<keyword evidence="5" id="KW-1133">Transmembrane helix</keyword>
<reference evidence="7" key="1">
    <citation type="submission" date="2021-01" db="EMBL/GenBank/DDBJ databases">
        <authorList>
            <person name="Corre E."/>
            <person name="Pelletier E."/>
            <person name="Niang G."/>
            <person name="Scheremetjew M."/>
            <person name="Finn R."/>
            <person name="Kale V."/>
            <person name="Holt S."/>
            <person name="Cochrane G."/>
            <person name="Meng A."/>
            <person name="Brown T."/>
            <person name="Cohen L."/>
        </authorList>
    </citation>
    <scope>NUCLEOTIDE SEQUENCE</scope>
    <source>
        <strain evidence="7">UTEX LB 985</strain>
    </source>
</reference>
<protein>
    <recommendedName>
        <fullName evidence="6">GHMP kinase C-terminal domain-containing protein</fullName>
    </recommendedName>
</protein>
<feature type="domain" description="GHMP kinase C-terminal" evidence="6">
    <location>
        <begin position="89"/>
        <end position="160"/>
    </location>
</feature>
<dbReference type="PANTHER" id="PTHR43290">
    <property type="entry name" value="MEVALONATE KINASE"/>
    <property type="match status" value="1"/>
</dbReference>
<gene>
    <name evidence="7" type="ORF">CBRE1094_LOCUS15702</name>
</gene>
<organism evidence="7">
    <name type="scientific">Haptolina brevifila</name>
    <dbReference type="NCBI Taxonomy" id="156173"/>
    <lineage>
        <taxon>Eukaryota</taxon>
        <taxon>Haptista</taxon>
        <taxon>Haptophyta</taxon>
        <taxon>Prymnesiophyceae</taxon>
        <taxon>Prymnesiales</taxon>
        <taxon>Prymnesiaceae</taxon>
        <taxon>Haptolina</taxon>
    </lineage>
</organism>
<dbReference type="EMBL" id="HBGU01028847">
    <property type="protein sequence ID" value="CAD9449772.1"/>
    <property type="molecule type" value="Transcribed_RNA"/>
</dbReference>
<dbReference type="InterPro" id="IPR006205">
    <property type="entry name" value="Mev_gal_kin"/>
</dbReference>
<sequence>MGDAVKLSQADPASPVSFKALPHFPRLRVLLTNTNVPRRTSALVGRVKTLYEAPSTAEVTRRIFEGITAACEQFLALVSSSSEVGPVSMNTIGQLIRMNHGLLSALQVSAPALERVCELADSEGLPTKLTGAGGGGCAFSLIGSSSEGEAAAQRVQAKLEAEGFTCYVTTVGGHGALWHSANAIPIQTNAPAPPSSPLAHVITQKKRVLALTAAATAAAVASALWIVRRK</sequence>
<dbReference type="InterPro" id="IPR013750">
    <property type="entry name" value="GHMP_kinase_C_dom"/>
</dbReference>
<evidence type="ECO:0000256" key="2">
    <source>
        <dbReference type="ARBA" id="ARBA00022679"/>
    </source>
</evidence>
<feature type="transmembrane region" description="Helical" evidence="5">
    <location>
        <begin position="208"/>
        <end position="227"/>
    </location>
</feature>
<keyword evidence="3" id="KW-0418">Kinase</keyword>
<accession>A0A7S2DBR4</accession>
<keyword evidence="4" id="KW-0460">Magnesium</keyword>
<proteinExistence type="predicted"/>
<keyword evidence="1" id="KW-0963">Cytoplasm</keyword>
<evidence type="ECO:0000259" key="6">
    <source>
        <dbReference type="Pfam" id="PF08544"/>
    </source>
</evidence>
<dbReference type="GO" id="GO:0005829">
    <property type="term" value="C:cytosol"/>
    <property type="evidence" value="ECO:0007669"/>
    <property type="project" value="TreeGrafter"/>
</dbReference>
<dbReference type="GO" id="GO:0005524">
    <property type="term" value="F:ATP binding"/>
    <property type="evidence" value="ECO:0007669"/>
    <property type="project" value="InterPro"/>
</dbReference>